<dbReference type="InParanoid" id="J4G3U9"/>
<feature type="region of interest" description="Disordered" evidence="1">
    <location>
        <begin position="291"/>
        <end position="312"/>
    </location>
</feature>
<reference evidence="2 3" key="1">
    <citation type="journal article" date="2012" name="Appl. Environ. Microbiol.">
        <title>Short-read sequencing for genomic analysis of the brown rot fungus Fibroporia radiculosa.</title>
        <authorList>
            <person name="Tang J.D."/>
            <person name="Perkins A.D."/>
            <person name="Sonstegard T.S."/>
            <person name="Schroeder S.G."/>
            <person name="Burgess S.C."/>
            <person name="Diehl S.V."/>
        </authorList>
    </citation>
    <scope>NUCLEOTIDE SEQUENCE [LARGE SCALE GENOMIC DNA]</scope>
    <source>
        <strain evidence="2 3">TFFH 294</strain>
    </source>
</reference>
<feature type="region of interest" description="Disordered" evidence="1">
    <location>
        <begin position="1"/>
        <end position="58"/>
    </location>
</feature>
<dbReference type="Proteomes" id="UP000006352">
    <property type="component" value="Unassembled WGS sequence"/>
</dbReference>
<dbReference type="GeneID" id="24095889"/>
<dbReference type="OrthoDB" id="3153997at2759"/>
<proteinExistence type="predicted"/>
<feature type="compositionally biased region" description="Basic residues" evidence="1">
    <location>
        <begin position="1"/>
        <end position="19"/>
    </location>
</feature>
<keyword evidence="3" id="KW-1185">Reference proteome</keyword>
<dbReference type="RefSeq" id="XP_012180261.1">
    <property type="nucleotide sequence ID" value="XM_012324871.1"/>
</dbReference>
<feature type="compositionally biased region" description="Acidic residues" evidence="1">
    <location>
        <begin position="291"/>
        <end position="309"/>
    </location>
</feature>
<dbReference type="STRING" id="599839.J4G3U9"/>
<organism evidence="2 3">
    <name type="scientific">Fibroporia radiculosa</name>
    <dbReference type="NCBI Taxonomy" id="599839"/>
    <lineage>
        <taxon>Eukaryota</taxon>
        <taxon>Fungi</taxon>
        <taxon>Dikarya</taxon>
        <taxon>Basidiomycota</taxon>
        <taxon>Agaricomycotina</taxon>
        <taxon>Agaricomycetes</taxon>
        <taxon>Polyporales</taxon>
        <taxon>Fibroporiaceae</taxon>
        <taxon>Fibroporia</taxon>
    </lineage>
</organism>
<sequence length="348" mass="38355">MPGPRNIKKKKQVQAKKTRRTETSGKAPELEASPAPQLDALPVPSQIDSSQPAAHPPVIPDRLYAHETHDRIYVHDPHDDSSSESDTCGTDDDREVIPLALLTEPFIHDPGSGPRVRDTRAFLASSFAAPASLDDPLCAEFAQDEMLEMLSTILPEETALILWYNRSRKTARVCPACQRLYRLGDVLPDHLDHEKENSEPRVDAQSSPYLLHEQELSGLCSPVCFIVASFNYPGAIRSTWGRGEEELDDETWDMLDGPGAGAAKNDMGLGLLLKMTRCSDLGLGELFFPDEDMDGEPDEGAVCEDDEATEMTPKAVRTTGIREQEGSQSVSSELEGLQLRMEDLVVCR</sequence>
<evidence type="ECO:0000313" key="3">
    <source>
        <dbReference type="Proteomes" id="UP000006352"/>
    </source>
</evidence>
<evidence type="ECO:0000256" key="1">
    <source>
        <dbReference type="SAM" id="MobiDB-lite"/>
    </source>
</evidence>
<name>J4G3U9_9APHY</name>
<dbReference type="EMBL" id="HE797011">
    <property type="protein sequence ID" value="CCM00978.1"/>
    <property type="molecule type" value="Genomic_DNA"/>
</dbReference>
<protein>
    <submittedName>
        <fullName evidence="2">Uncharacterized protein</fullName>
    </submittedName>
</protein>
<gene>
    <name evidence="2" type="ORF">FIBRA_03026</name>
</gene>
<evidence type="ECO:0000313" key="2">
    <source>
        <dbReference type="EMBL" id="CCM00978.1"/>
    </source>
</evidence>
<dbReference type="AlphaFoldDB" id="J4G3U9"/>
<accession>J4G3U9</accession>
<dbReference type="HOGENOM" id="CLU_046011_0_0_1"/>